<keyword evidence="2" id="KW-1185">Reference proteome</keyword>
<dbReference type="Proteomes" id="UP000316270">
    <property type="component" value="Chromosome 5"/>
</dbReference>
<accession>A0A517L581</accession>
<proteinExistence type="predicted"/>
<organism evidence="1 2">
    <name type="scientific">Venturia effusa</name>
    <dbReference type="NCBI Taxonomy" id="50376"/>
    <lineage>
        <taxon>Eukaryota</taxon>
        <taxon>Fungi</taxon>
        <taxon>Dikarya</taxon>
        <taxon>Ascomycota</taxon>
        <taxon>Pezizomycotina</taxon>
        <taxon>Dothideomycetes</taxon>
        <taxon>Pleosporomycetidae</taxon>
        <taxon>Venturiales</taxon>
        <taxon>Venturiaceae</taxon>
        <taxon>Venturia</taxon>
    </lineage>
</organism>
<evidence type="ECO:0000313" key="2">
    <source>
        <dbReference type="Proteomes" id="UP000316270"/>
    </source>
</evidence>
<dbReference type="OrthoDB" id="10282930at2759"/>
<reference evidence="1 2" key="1">
    <citation type="submission" date="2019-07" db="EMBL/GenBank/DDBJ databases">
        <title>Finished genome of Venturia effusa.</title>
        <authorList>
            <person name="Young C.A."/>
            <person name="Cox M.P."/>
            <person name="Ganley A.R.D."/>
            <person name="David W.J."/>
        </authorList>
    </citation>
    <scope>NUCLEOTIDE SEQUENCE [LARGE SCALE GENOMIC DNA]</scope>
    <source>
        <strain evidence="2">albino</strain>
    </source>
</reference>
<name>A0A517L581_9PEZI</name>
<dbReference type="AlphaFoldDB" id="A0A517L581"/>
<sequence>MSRPQNPCVNGHIIRGCPQCAGHPTGKELRNQTCAYCGGQGIIGEHCTGCASCTPLSQSHPSPATKA</sequence>
<evidence type="ECO:0000313" key="1">
    <source>
        <dbReference type="EMBL" id="QDS70807.1"/>
    </source>
</evidence>
<dbReference type="EMBL" id="CP042189">
    <property type="protein sequence ID" value="QDS70807.1"/>
    <property type="molecule type" value="Genomic_DNA"/>
</dbReference>
<protein>
    <submittedName>
        <fullName evidence="1">Uncharacterized protein</fullName>
    </submittedName>
</protein>
<gene>
    <name evidence="1" type="ORF">FKW77_004650</name>
</gene>